<name>A0A0F8XQY0_9ZZZZ</name>
<evidence type="ECO:0000313" key="1">
    <source>
        <dbReference type="EMBL" id="KKK63595.1"/>
    </source>
</evidence>
<accession>A0A0F8XQY0</accession>
<organism evidence="1">
    <name type="scientific">marine sediment metagenome</name>
    <dbReference type="NCBI Taxonomy" id="412755"/>
    <lineage>
        <taxon>unclassified sequences</taxon>
        <taxon>metagenomes</taxon>
        <taxon>ecological metagenomes</taxon>
    </lineage>
</organism>
<dbReference type="EMBL" id="LAZR01061431">
    <property type="protein sequence ID" value="KKK63595.1"/>
    <property type="molecule type" value="Genomic_DNA"/>
</dbReference>
<proteinExistence type="predicted"/>
<reference evidence="1" key="1">
    <citation type="journal article" date="2015" name="Nature">
        <title>Complex archaea that bridge the gap between prokaryotes and eukaryotes.</title>
        <authorList>
            <person name="Spang A."/>
            <person name="Saw J.H."/>
            <person name="Jorgensen S.L."/>
            <person name="Zaremba-Niedzwiedzka K."/>
            <person name="Martijn J."/>
            <person name="Lind A.E."/>
            <person name="van Eijk R."/>
            <person name="Schleper C."/>
            <person name="Guy L."/>
            <person name="Ettema T.J."/>
        </authorList>
    </citation>
    <scope>NUCLEOTIDE SEQUENCE</scope>
</reference>
<sequence length="84" mass="9307">MDIVRQAFRLVEVVTAFAGRARQLYYAVVLLGHSCPRCGGKLAMVAEGRCRCRSCGHGFDPTVAFQRCPACGGKLVLRVRRYQC</sequence>
<gene>
    <name evidence="1" type="ORF">LCGC14_2992720</name>
</gene>
<comment type="caution">
    <text evidence="1">The sequence shown here is derived from an EMBL/GenBank/DDBJ whole genome shotgun (WGS) entry which is preliminary data.</text>
</comment>
<feature type="non-terminal residue" evidence="1">
    <location>
        <position position="84"/>
    </location>
</feature>
<protein>
    <submittedName>
        <fullName evidence="1">Uncharacterized protein</fullName>
    </submittedName>
</protein>
<dbReference type="AlphaFoldDB" id="A0A0F8XQY0"/>